<protein>
    <submittedName>
        <fullName evidence="10">Iron chelate uptake ABC transporter family permease subunit</fullName>
    </submittedName>
</protein>
<dbReference type="GO" id="GO:0005886">
    <property type="term" value="C:plasma membrane"/>
    <property type="evidence" value="ECO:0007669"/>
    <property type="project" value="UniProtKB-SubCell"/>
</dbReference>
<dbReference type="Gene3D" id="1.10.3470.10">
    <property type="entry name" value="ABC transporter involved in vitamin B12 uptake, BtuC"/>
    <property type="match status" value="1"/>
</dbReference>
<accession>A0AA41U6Z5</accession>
<comment type="caution">
    <text evidence="10">The sequence shown here is derived from an EMBL/GenBank/DDBJ whole genome shotgun (WGS) entry which is preliminary data.</text>
</comment>
<evidence type="ECO:0000256" key="8">
    <source>
        <dbReference type="SAM" id="MobiDB-lite"/>
    </source>
</evidence>
<feature type="region of interest" description="Disordered" evidence="8">
    <location>
        <begin position="1"/>
        <end position="32"/>
    </location>
</feature>
<feature type="transmembrane region" description="Helical" evidence="9">
    <location>
        <begin position="92"/>
        <end position="110"/>
    </location>
</feature>
<name>A0AA41U6Z5_9ACTN</name>
<gene>
    <name evidence="10" type="ORF">LZ495_40850</name>
</gene>
<feature type="transmembrane region" description="Helical" evidence="9">
    <location>
        <begin position="147"/>
        <end position="166"/>
    </location>
</feature>
<evidence type="ECO:0000313" key="11">
    <source>
        <dbReference type="Proteomes" id="UP001165378"/>
    </source>
</evidence>
<keyword evidence="3" id="KW-0813">Transport</keyword>
<keyword evidence="5 9" id="KW-0812">Transmembrane</keyword>
<dbReference type="CDD" id="cd06550">
    <property type="entry name" value="TM_ABC_iron-siderophores_like"/>
    <property type="match status" value="1"/>
</dbReference>
<evidence type="ECO:0000256" key="5">
    <source>
        <dbReference type="ARBA" id="ARBA00022692"/>
    </source>
</evidence>
<dbReference type="GO" id="GO:0033214">
    <property type="term" value="P:siderophore-iron import into cell"/>
    <property type="evidence" value="ECO:0007669"/>
    <property type="project" value="TreeGrafter"/>
</dbReference>
<feature type="transmembrane region" description="Helical" evidence="9">
    <location>
        <begin position="267"/>
        <end position="296"/>
    </location>
</feature>
<dbReference type="InterPro" id="IPR037294">
    <property type="entry name" value="ABC_BtuC-like"/>
</dbReference>
<organism evidence="10 11">
    <name type="scientific">Yinghuangia soli</name>
    <dbReference type="NCBI Taxonomy" id="2908204"/>
    <lineage>
        <taxon>Bacteria</taxon>
        <taxon>Bacillati</taxon>
        <taxon>Actinomycetota</taxon>
        <taxon>Actinomycetes</taxon>
        <taxon>Kitasatosporales</taxon>
        <taxon>Streptomycetaceae</taxon>
        <taxon>Yinghuangia</taxon>
    </lineage>
</organism>
<feature type="transmembrane region" description="Helical" evidence="9">
    <location>
        <begin position="37"/>
        <end position="59"/>
    </location>
</feature>
<evidence type="ECO:0000256" key="4">
    <source>
        <dbReference type="ARBA" id="ARBA00022475"/>
    </source>
</evidence>
<proteinExistence type="inferred from homology"/>
<comment type="subcellular location">
    <subcellularLocation>
        <location evidence="1">Cell membrane</location>
        <topology evidence="1">Multi-pass membrane protein</topology>
    </subcellularLocation>
</comment>
<comment type="similarity">
    <text evidence="2">Belongs to the binding-protein-dependent transport system permease family. FecCD subfamily.</text>
</comment>
<sequence>MTATAPAPGPPAESRAAPGAPGDAPKAPPGLRGRRQAAALATALLLLALAAALSIAVGARSIPLDRVWSLLVDRDTSTDAAVVHDLRLPRTLLGMLVGAALGAAGALMQAVTRNPLADPGLLGVNAGAALAMAAGFSALADNSTAAQLRWAFLGAAAATVLVYALGTGRRTAATPVRLVLAGAAVSAAALALVQAMILLDPIALDRFRFWAVGSLAGRETGVLAAVWLPIATGLLMAFALTRPLNALALGEDAARALGTRPGLVRGLALVAVVLLCGAATAAAGPLSFVGLVAPHLARRFAGADQRRVMAWSVLLAPLLLLASDVAGRVLARPGEVQVGVVCAFLGGPVLIALTRRAPGLAR</sequence>
<feature type="transmembrane region" description="Helical" evidence="9">
    <location>
        <begin position="122"/>
        <end position="140"/>
    </location>
</feature>
<dbReference type="Proteomes" id="UP001165378">
    <property type="component" value="Unassembled WGS sequence"/>
</dbReference>
<keyword evidence="4" id="KW-1003">Cell membrane</keyword>
<evidence type="ECO:0000256" key="1">
    <source>
        <dbReference type="ARBA" id="ARBA00004651"/>
    </source>
</evidence>
<evidence type="ECO:0000256" key="2">
    <source>
        <dbReference type="ARBA" id="ARBA00007935"/>
    </source>
</evidence>
<reference evidence="10" key="1">
    <citation type="submission" date="2022-01" db="EMBL/GenBank/DDBJ databases">
        <title>Genome-Based Taxonomic Classification of the Phylum Actinobacteria.</title>
        <authorList>
            <person name="Gao Y."/>
        </authorList>
    </citation>
    <scope>NUCLEOTIDE SEQUENCE</scope>
    <source>
        <strain evidence="10">KLBMP 8922</strain>
    </source>
</reference>
<feature type="transmembrane region" description="Helical" evidence="9">
    <location>
        <begin position="220"/>
        <end position="240"/>
    </location>
</feature>
<evidence type="ECO:0000256" key="3">
    <source>
        <dbReference type="ARBA" id="ARBA00022448"/>
    </source>
</evidence>
<keyword evidence="6 9" id="KW-1133">Transmembrane helix</keyword>
<dbReference type="PANTHER" id="PTHR30472">
    <property type="entry name" value="FERRIC ENTEROBACTIN TRANSPORT SYSTEM PERMEASE PROTEIN"/>
    <property type="match status" value="1"/>
</dbReference>
<feature type="compositionally biased region" description="Low complexity" evidence="8">
    <location>
        <begin position="16"/>
        <end position="25"/>
    </location>
</feature>
<evidence type="ECO:0000256" key="9">
    <source>
        <dbReference type="SAM" id="Phobius"/>
    </source>
</evidence>
<dbReference type="SUPFAM" id="SSF81345">
    <property type="entry name" value="ABC transporter involved in vitamin B12 uptake, BtuC"/>
    <property type="match status" value="1"/>
</dbReference>
<dbReference type="InterPro" id="IPR000522">
    <property type="entry name" value="ABC_transptr_permease_BtuC"/>
</dbReference>
<dbReference type="Pfam" id="PF01032">
    <property type="entry name" value="FecCD"/>
    <property type="match status" value="1"/>
</dbReference>
<dbReference type="EMBL" id="JAKFHA010000051">
    <property type="protein sequence ID" value="MCF2533537.1"/>
    <property type="molecule type" value="Genomic_DNA"/>
</dbReference>
<dbReference type="RefSeq" id="WP_235058311.1">
    <property type="nucleotide sequence ID" value="NZ_JAKFHA010000051.1"/>
</dbReference>
<feature type="transmembrane region" description="Helical" evidence="9">
    <location>
        <begin position="178"/>
        <end position="199"/>
    </location>
</feature>
<dbReference type="GO" id="GO:0022857">
    <property type="term" value="F:transmembrane transporter activity"/>
    <property type="evidence" value="ECO:0007669"/>
    <property type="project" value="InterPro"/>
</dbReference>
<evidence type="ECO:0000313" key="10">
    <source>
        <dbReference type="EMBL" id="MCF2533537.1"/>
    </source>
</evidence>
<evidence type="ECO:0000256" key="7">
    <source>
        <dbReference type="ARBA" id="ARBA00023136"/>
    </source>
</evidence>
<evidence type="ECO:0000256" key="6">
    <source>
        <dbReference type="ARBA" id="ARBA00022989"/>
    </source>
</evidence>
<dbReference type="AlphaFoldDB" id="A0AA41U6Z5"/>
<dbReference type="PANTHER" id="PTHR30472:SF1">
    <property type="entry name" value="FE(3+) DICITRATE TRANSPORT SYSTEM PERMEASE PROTEIN FECC-RELATED"/>
    <property type="match status" value="1"/>
</dbReference>
<keyword evidence="7 9" id="KW-0472">Membrane</keyword>
<feature type="transmembrane region" description="Helical" evidence="9">
    <location>
        <begin position="336"/>
        <end position="354"/>
    </location>
</feature>
<feature type="transmembrane region" description="Helical" evidence="9">
    <location>
        <begin position="308"/>
        <end position="330"/>
    </location>
</feature>
<dbReference type="FunFam" id="1.10.3470.10:FF:000001">
    <property type="entry name" value="Vitamin B12 ABC transporter permease BtuC"/>
    <property type="match status" value="1"/>
</dbReference>
<keyword evidence="11" id="KW-1185">Reference proteome</keyword>